<evidence type="ECO:0000313" key="3">
    <source>
        <dbReference type="EMBL" id="TRM65106.1"/>
    </source>
</evidence>
<evidence type="ECO:0000313" key="4">
    <source>
        <dbReference type="Proteomes" id="UP000320762"/>
    </source>
</evidence>
<dbReference type="AlphaFoldDB" id="A0A550CJZ1"/>
<name>A0A550CJZ1_9AGAR</name>
<comment type="caution">
    <text evidence="3">The sequence shown here is derived from an EMBL/GenBank/DDBJ whole genome shotgun (WGS) entry which is preliminary data.</text>
</comment>
<feature type="region of interest" description="Disordered" evidence="1">
    <location>
        <begin position="302"/>
        <end position="325"/>
    </location>
</feature>
<dbReference type="EMBL" id="VDMD01000006">
    <property type="protein sequence ID" value="TRM65106.1"/>
    <property type="molecule type" value="Genomic_DNA"/>
</dbReference>
<keyword evidence="2" id="KW-0812">Transmembrane</keyword>
<proteinExistence type="predicted"/>
<feature type="transmembrane region" description="Helical" evidence="2">
    <location>
        <begin position="163"/>
        <end position="190"/>
    </location>
</feature>
<evidence type="ECO:0000256" key="1">
    <source>
        <dbReference type="SAM" id="MobiDB-lite"/>
    </source>
</evidence>
<feature type="transmembrane region" description="Helical" evidence="2">
    <location>
        <begin position="211"/>
        <end position="230"/>
    </location>
</feature>
<feature type="transmembrane region" description="Helical" evidence="2">
    <location>
        <begin position="24"/>
        <end position="46"/>
    </location>
</feature>
<dbReference type="OrthoDB" id="3174319at2759"/>
<feature type="transmembrane region" description="Helical" evidence="2">
    <location>
        <begin position="250"/>
        <end position="269"/>
    </location>
</feature>
<dbReference type="Proteomes" id="UP000320762">
    <property type="component" value="Unassembled WGS sequence"/>
</dbReference>
<accession>A0A550CJZ1</accession>
<feature type="compositionally biased region" description="Low complexity" evidence="1">
    <location>
        <begin position="309"/>
        <end position="319"/>
    </location>
</feature>
<keyword evidence="4" id="KW-1185">Reference proteome</keyword>
<reference evidence="3 4" key="1">
    <citation type="journal article" date="2019" name="New Phytol.">
        <title>Comparative genomics reveals unique wood-decay strategies and fruiting body development in the Schizophyllaceae.</title>
        <authorList>
            <person name="Almasi E."/>
            <person name="Sahu N."/>
            <person name="Krizsan K."/>
            <person name="Balint B."/>
            <person name="Kovacs G.M."/>
            <person name="Kiss B."/>
            <person name="Cseklye J."/>
            <person name="Drula E."/>
            <person name="Henrissat B."/>
            <person name="Nagy I."/>
            <person name="Chovatia M."/>
            <person name="Adam C."/>
            <person name="LaButti K."/>
            <person name="Lipzen A."/>
            <person name="Riley R."/>
            <person name="Grigoriev I.V."/>
            <person name="Nagy L.G."/>
        </authorList>
    </citation>
    <scope>NUCLEOTIDE SEQUENCE [LARGE SCALE GENOMIC DNA]</scope>
    <source>
        <strain evidence="3 4">NL-1724</strain>
    </source>
</reference>
<sequence>MPYPEISHLDHAGVDLLQQMLSELAMIFMLYGVLAALFSSAIPALARRKASRGTWILTASITVLFISSTMGTVSQMGMHMAEIHGYKYPGSVVVRPSLALRAIFEVSTCVNLFLNDALVVWRAYVIWPNSRLARGLLLACVICSLVAVIFECVRYLNSSLRAAPFYALVVDVTLPATNIVATTLVGIRVWMFRRSISESLKPSSKCSRVGGILMILLESGLAYCAIWVVGAIIQRSSAVSNTIKIICNNSVFLLAAIYPTFLVVVLTVHEQTTTLSAMRSQQSGIRLETLRFASCCQNERQRREDLESESGGSTTGLSGATVASDDSLEVQEVELVQISGPIGKREWSVVQ</sequence>
<feature type="transmembrane region" description="Helical" evidence="2">
    <location>
        <begin position="53"/>
        <end position="78"/>
    </location>
</feature>
<evidence type="ECO:0000256" key="2">
    <source>
        <dbReference type="SAM" id="Phobius"/>
    </source>
</evidence>
<protein>
    <submittedName>
        <fullName evidence="3">Uncharacterized protein</fullName>
    </submittedName>
</protein>
<feature type="transmembrane region" description="Helical" evidence="2">
    <location>
        <begin position="98"/>
        <end position="124"/>
    </location>
</feature>
<feature type="transmembrane region" description="Helical" evidence="2">
    <location>
        <begin position="136"/>
        <end position="157"/>
    </location>
</feature>
<gene>
    <name evidence="3" type="ORF">BD626DRAFT_240865</name>
</gene>
<keyword evidence="2" id="KW-1133">Transmembrane helix</keyword>
<organism evidence="3 4">
    <name type="scientific">Schizophyllum amplum</name>
    <dbReference type="NCBI Taxonomy" id="97359"/>
    <lineage>
        <taxon>Eukaryota</taxon>
        <taxon>Fungi</taxon>
        <taxon>Dikarya</taxon>
        <taxon>Basidiomycota</taxon>
        <taxon>Agaricomycotina</taxon>
        <taxon>Agaricomycetes</taxon>
        <taxon>Agaricomycetidae</taxon>
        <taxon>Agaricales</taxon>
        <taxon>Schizophyllaceae</taxon>
        <taxon>Schizophyllum</taxon>
    </lineage>
</organism>
<keyword evidence="2" id="KW-0472">Membrane</keyword>